<keyword evidence="3" id="KW-1185">Reference proteome</keyword>
<keyword evidence="1" id="KW-1133">Transmembrane helix</keyword>
<dbReference type="Proteomes" id="UP000289708">
    <property type="component" value="Unassembled WGS sequence"/>
</dbReference>
<name>A0A4Q0MC64_9HYPH</name>
<evidence type="ECO:0000256" key="1">
    <source>
        <dbReference type="SAM" id="Phobius"/>
    </source>
</evidence>
<keyword evidence="1" id="KW-0812">Transmembrane</keyword>
<keyword evidence="1" id="KW-0472">Membrane</keyword>
<sequence>MLGWFVRLSLALASWVTALFVARDAVNFGIVNVFVAILLLALGIGVLAFWPMIREVCQTLYGNLRRKP</sequence>
<reference evidence="2 3" key="1">
    <citation type="submission" date="2018-12" db="EMBL/GenBank/DDBJ databases">
        <title>bacterium Hansschlegelia zhihuaiae S113.</title>
        <authorList>
            <person name="He J."/>
        </authorList>
    </citation>
    <scope>NUCLEOTIDE SEQUENCE [LARGE SCALE GENOMIC DNA]</scope>
    <source>
        <strain evidence="2 3">S 113</strain>
    </source>
</reference>
<gene>
    <name evidence="2" type="ORF">EK403_16090</name>
</gene>
<dbReference type="EMBL" id="RYFI01000016">
    <property type="protein sequence ID" value="RXF70927.1"/>
    <property type="molecule type" value="Genomic_DNA"/>
</dbReference>
<organism evidence="2 3">
    <name type="scientific">Hansschlegelia zhihuaiae</name>
    <dbReference type="NCBI Taxonomy" id="405005"/>
    <lineage>
        <taxon>Bacteria</taxon>
        <taxon>Pseudomonadati</taxon>
        <taxon>Pseudomonadota</taxon>
        <taxon>Alphaproteobacteria</taxon>
        <taxon>Hyphomicrobiales</taxon>
        <taxon>Methylopilaceae</taxon>
        <taxon>Hansschlegelia</taxon>
    </lineage>
</organism>
<feature type="transmembrane region" description="Helical" evidence="1">
    <location>
        <begin position="28"/>
        <end position="50"/>
    </location>
</feature>
<protein>
    <submittedName>
        <fullName evidence="2">Uncharacterized protein</fullName>
    </submittedName>
</protein>
<dbReference type="OrthoDB" id="8453239at2"/>
<accession>A0A4Q0MC64</accession>
<evidence type="ECO:0000313" key="2">
    <source>
        <dbReference type="EMBL" id="RXF70927.1"/>
    </source>
</evidence>
<comment type="caution">
    <text evidence="2">The sequence shown here is derived from an EMBL/GenBank/DDBJ whole genome shotgun (WGS) entry which is preliminary data.</text>
</comment>
<dbReference type="RefSeq" id="WP_128778494.1">
    <property type="nucleotide sequence ID" value="NZ_RYFI01000016.1"/>
</dbReference>
<evidence type="ECO:0000313" key="3">
    <source>
        <dbReference type="Proteomes" id="UP000289708"/>
    </source>
</evidence>
<proteinExistence type="predicted"/>
<dbReference type="AlphaFoldDB" id="A0A4Q0MC64"/>